<evidence type="ECO:0000256" key="3">
    <source>
        <dbReference type="ARBA" id="ARBA00022692"/>
    </source>
</evidence>
<keyword evidence="3" id="KW-0812">Transmembrane</keyword>
<keyword evidence="5" id="KW-0472">Membrane</keyword>
<keyword evidence="4" id="KW-1133">Transmembrane helix</keyword>
<reference evidence="8" key="1">
    <citation type="journal article" date="2016" name="PLoS Negl. Trop. Dis.">
        <title>A Deep Insight into the Sialome of Rhodnius neglectus, a Vector of Chagas Disease.</title>
        <authorList>
            <person name="Santiago P.B."/>
            <person name="Assumpcao T.C."/>
            <person name="Araujo C.N."/>
            <person name="Bastos I.M."/>
            <person name="Neves D."/>
            <person name="Silva I.G."/>
            <person name="Charneau S."/>
            <person name="Queiroz R.M."/>
            <person name="Raiol T."/>
            <person name="Oliveira J.V."/>
            <person name="Sousa M.V."/>
            <person name="Calvo E."/>
            <person name="Ribeiro J.M."/>
            <person name="Santana J.M."/>
        </authorList>
    </citation>
    <scope>NUCLEOTIDE SEQUENCE</scope>
    <source>
        <tissue evidence="8">Salivary glands</tissue>
    </source>
</reference>
<protein>
    <recommendedName>
        <fullName evidence="6">Mitochondrial inner membrane protein Mpv17</fullName>
    </recommendedName>
</protein>
<evidence type="ECO:0000256" key="5">
    <source>
        <dbReference type="ARBA" id="ARBA00023136"/>
    </source>
</evidence>
<dbReference type="PANTHER" id="PTHR11266:SF17">
    <property type="entry name" value="PROTEIN MPV17"/>
    <property type="match status" value="1"/>
</dbReference>
<dbReference type="GO" id="GO:1901858">
    <property type="term" value="P:regulation of mitochondrial DNA metabolic process"/>
    <property type="evidence" value="ECO:0007669"/>
    <property type="project" value="TreeGrafter"/>
</dbReference>
<evidence type="ECO:0000256" key="7">
    <source>
        <dbReference type="RuleBase" id="RU363053"/>
    </source>
</evidence>
<comment type="subcellular location">
    <subcellularLocation>
        <location evidence="1">Membrane</location>
        <topology evidence="1">Multi-pass membrane protein</topology>
    </subcellularLocation>
</comment>
<name>A0A0P4VHU4_9HEMI</name>
<accession>A0A0P4VHU4</accession>
<dbReference type="Pfam" id="PF04117">
    <property type="entry name" value="Mpv17_PMP22"/>
    <property type="match status" value="1"/>
</dbReference>
<evidence type="ECO:0000256" key="4">
    <source>
        <dbReference type="ARBA" id="ARBA00022989"/>
    </source>
</evidence>
<dbReference type="GO" id="GO:0016020">
    <property type="term" value="C:membrane"/>
    <property type="evidence" value="ECO:0007669"/>
    <property type="project" value="UniProtKB-SubCell"/>
</dbReference>
<proteinExistence type="evidence at transcript level"/>
<evidence type="ECO:0000256" key="1">
    <source>
        <dbReference type="ARBA" id="ARBA00004141"/>
    </source>
</evidence>
<dbReference type="AlphaFoldDB" id="A0A0P4VHU4"/>
<evidence type="ECO:0000256" key="2">
    <source>
        <dbReference type="ARBA" id="ARBA00006824"/>
    </source>
</evidence>
<dbReference type="EMBL" id="GDKW01002349">
    <property type="protein sequence ID" value="JAI54246.1"/>
    <property type="molecule type" value="mRNA"/>
</dbReference>
<dbReference type="GO" id="GO:0015267">
    <property type="term" value="F:channel activity"/>
    <property type="evidence" value="ECO:0007669"/>
    <property type="project" value="TreeGrafter"/>
</dbReference>
<organism evidence="8">
    <name type="scientific">Rhodnius neglectus</name>
    <dbReference type="NCBI Taxonomy" id="72488"/>
    <lineage>
        <taxon>Eukaryota</taxon>
        <taxon>Metazoa</taxon>
        <taxon>Ecdysozoa</taxon>
        <taxon>Arthropoda</taxon>
        <taxon>Hexapoda</taxon>
        <taxon>Insecta</taxon>
        <taxon>Pterygota</taxon>
        <taxon>Neoptera</taxon>
        <taxon>Paraneoptera</taxon>
        <taxon>Hemiptera</taxon>
        <taxon>Heteroptera</taxon>
        <taxon>Panheteroptera</taxon>
        <taxon>Cimicomorpha</taxon>
        <taxon>Reduviidae</taxon>
        <taxon>Triatominae</taxon>
        <taxon>Rhodnius</taxon>
    </lineage>
</organism>
<evidence type="ECO:0000256" key="6">
    <source>
        <dbReference type="ARBA" id="ARBA00049743"/>
    </source>
</evidence>
<dbReference type="PANTHER" id="PTHR11266">
    <property type="entry name" value="PEROXISOMAL MEMBRANE PROTEIN 2, PXMP2 MPV17"/>
    <property type="match status" value="1"/>
</dbReference>
<evidence type="ECO:0000313" key="8">
    <source>
        <dbReference type="EMBL" id="JAI54246.1"/>
    </source>
</evidence>
<comment type="similarity">
    <text evidence="2 7">Belongs to the peroxisomal membrane protein PXMP2/4 family.</text>
</comment>
<dbReference type="GO" id="GO:0005739">
    <property type="term" value="C:mitochondrion"/>
    <property type="evidence" value="ECO:0007669"/>
    <property type="project" value="TreeGrafter"/>
</dbReference>
<dbReference type="InterPro" id="IPR007248">
    <property type="entry name" value="Mpv17_PMP22"/>
</dbReference>
<sequence length="196" mass="22601">MRQALSKLFSTYEKILAQHPLKVQSLQTAILLGAGDVIAQAFVERDQKGYDIYRTLRFTLIGSAMGPSLYLWYSILERVVGKDTSSRGQKITTFRFRKPLIKVVLDQVIVAPIFLTVLITCNNILEGKSIEDLKLRMKEDYPDILIANYKLWPAVQIINFSFVPLQYRVLFIQTIALIWNTYLAWRLNLNNTSIKQ</sequence>